<dbReference type="EMBL" id="KZ613484">
    <property type="protein sequence ID" value="PMD20586.1"/>
    <property type="molecule type" value="Genomic_DNA"/>
</dbReference>
<dbReference type="Gene3D" id="3.40.50.2000">
    <property type="entry name" value="Glycogen Phosphorylase B"/>
    <property type="match status" value="2"/>
</dbReference>
<accession>A0A2J6Q2Y0</accession>
<dbReference type="STRING" id="1745343.A0A2J6Q2Y0"/>
<sequence>MAVHKKPFIVMGAHPVNGHVQPVRLVASELIKRGYEITVLLPHAYKESFEKLDLTFISLTGIADYTEKDFDTMQPERNFWPPGLEQMTYRSIAPTRAIFRQSRALQAILRDLKGREPERPIVIVQESWFRGTVPILLRLPGLIYAPVIALGVTPFMMPSMDFPFRGIRTFPDTSPAGRAKTKVLIRSMLPAFARPQREFQWVLEDLGLEEGKEIPHLSERFQLPEAHLQMCIPSLELPRTDMPPNVRFIGPVSASDVDVWTDRPGWWEQIEGNAGKRDVIAVTQGTMDIDYTELIIPTIEALRDRPDTIVVVILGWRGATLAEEINIPAHIHVMDYVPYSELLKHSMLFITNGGYNGVQQALSHGVPILKAGNDGDKLATGNRIEWAGCGLDLWVTRPTVDQVREGVEAVLKDQKFKSRALEMQEESKRYDPIELIVKEIEAMAVGKHSDGTDLRTPTWKSMFVDDEVADQQVCT</sequence>
<dbReference type="PANTHER" id="PTHR48050">
    <property type="entry name" value="STEROL 3-BETA-GLUCOSYLTRANSFERASE"/>
    <property type="match status" value="1"/>
</dbReference>
<evidence type="ECO:0000259" key="2">
    <source>
        <dbReference type="Pfam" id="PF06722"/>
    </source>
</evidence>
<proteinExistence type="predicted"/>
<dbReference type="PANTHER" id="PTHR48050:SF13">
    <property type="entry name" value="STEROL 3-BETA-GLUCOSYLTRANSFERASE UGT80A2"/>
    <property type="match status" value="1"/>
</dbReference>
<name>A0A2J6Q2Y0_9HELO</name>
<evidence type="ECO:0000256" key="1">
    <source>
        <dbReference type="ARBA" id="ARBA00022679"/>
    </source>
</evidence>
<feature type="domain" description="Erythromycin biosynthesis protein CIII-like C-terminal" evidence="2">
    <location>
        <begin position="322"/>
        <end position="442"/>
    </location>
</feature>
<protein>
    <submittedName>
        <fullName evidence="3">Glycosyltransferase family 1 protein</fullName>
    </submittedName>
</protein>
<gene>
    <name evidence="3" type="ORF">NA56DRAFT_646262</name>
</gene>
<dbReference type="CDD" id="cd03784">
    <property type="entry name" value="GT1_Gtf-like"/>
    <property type="match status" value="1"/>
</dbReference>
<dbReference type="OrthoDB" id="5835829at2759"/>
<dbReference type="InterPro" id="IPR010610">
    <property type="entry name" value="EryCIII-like_C"/>
</dbReference>
<dbReference type="Proteomes" id="UP000235672">
    <property type="component" value="Unassembled WGS sequence"/>
</dbReference>
<dbReference type="Pfam" id="PF06722">
    <property type="entry name" value="EryCIII-like_C"/>
    <property type="match status" value="1"/>
</dbReference>
<evidence type="ECO:0000313" key="3">
    <source>
        <dbReference type="EMBL" id="PMD20586.1"/>
    </source>
</evidence>
<keyword evidence="4" id="KW-1185">Reference proteome</keyword>
<evidence type="ECO:0000313" key="4">
    <source>
        <dbReference type="Proteomes" id="UP000235672"/>
    </source>
</evidence>
<dbReference type="SUPFAM" id="SSF53756">
    <property type="entry name" value="UDP-Glycosyltransferase/glycogen phosphorylase"/>
    <property type="match status" value="1"/>
</dbReference>
<dbReference type="InterPro" id="IPR002213">
    <property type="entry name" value="UDP_glucos_trans"/>
</dbReference>
<organism evidence="3 4">
    <name type="scientific">Hyaloscypha hepaticicola</name>
    <dbReference type="NCBI Taxonomy" id="2082293"/>
    <lineage>
        <taxon>Eukaryota</taxon>
        <taxon>Fungi</taxon>
        <taxon>Dikarya</taxon>
        <taxon>Ascomycota</taxon>
        <taxon>Pezizomycotina</taxon>
        <taxon>Leotiomycetes</taxon>
        <taxon>Helotiales</taxon>
        <taxon>Hyaloscyphaceae</taxon>
        <taxon>Hyaloscypha</taxon>
    </lineage>
</organism>
<keyword evidence="1 3" id="KW-0808">Transferase</keyword>
<dbReference type="InterPro" id="IPR050426">
    <property type="entry name" value="Glycosyltransferase_28"/>
</dbReference>
<dbReference type="GO" id="GO:0008194">
    <property type="term" value="F:UDP-glycosyltransferase activity"/>
    <property type="evidence" value="ECO:0007669"/>
    <property type="project" value="InterPro"/>
</dbReference>
<reference evidence="3 4" key="1">
    <citation type="submission" date="2016-05" db="EMBL/GenBank/DDBJ databases">
        <title>A degradative enzymes factory behind the ericoid mycorrhizal symbiosis.</title>
        <authorList>
            <consortium name="DOE Joint Genome Institute"/>
            <person name="Martino E."/>
            <person name="Morin E."/>
            <person name="Grelet G."/>
            <person name="Kuo A."/>
            <person name="Kohler A."/>
            <person name="Daghino S."/>
            <person name="Barry K."/>
            <person name="Choi C."/>
            <person name="Cichocki N."/>
            <person name="Clum A."/>
            <person name="Copeland A."/>
            <person name="Hainaut M."/>
            <person name="Haridas S."/>
            <person name="Labutti K."/>
            <person name="Lindquist E."/>
            <person name="Lipzen A."/>
            <person name="Khouja H.-R."/>
            <person name="Murat C."/>
            <person name="Ohm R."/>
            <person name="Olson A."/>
            <person name="Spatafora J."/>
            <person name="Veneault-Fourrey C."/>
            <person name="Henrissat B."/>
            <person name="Grigoriev I."/>
            <person name="Martin F."/>
            <person name="Perotto S."/>
        </authorList>
    </citation>
    <scope>NUCLEOTIDE SEQUENCE [LARGE SCALE GENOMIC DNA]</scope>
    <source>
        <strain evidence="3 4">UAMH 7357</strain>
    </source>
</reference>
<dbReference type="AlphaFoldDB" id="A0A2J6Q2Y0"/>
<dbReference type="GO" id="GO:0016758">
    <property type="term" value="F:hexosyltransferase activity"/>
    <property type="evidence" value="ECO:0007669"/>
    <property type="project" value="UniProtKB-ARBA"/>
</dbReference>